<sequence length="149" mass="16628">MSHPLTVQFWLWGQDAKRGDLEARGFRKTPHPQGKGSSIYRKGPLGLHASAAWLETPQGIVFYARPRDGFFLLDALPEALEPPPDARALGFDAGLRALLPKVLEHEAWIRQHHGPQDRLRLMRQLPPAARKGWAAWERWVGGEAGSDAA</sequence>
<dbReference type="AlphaFoldDB" id="A0A399EPW5"/>
<evidence type="ECO:0000313" key="1">
    <source>
        <dbReference type="EMBL" id="RIH85915.1"/>
    </source>
</evidence>
<dbReference type="OrthoDB" id="32644at2"/>
<protein>
    <submittedName>
        <fullName evidence="1">Uncharacterized protein</fullName>
    </submittedName>
</protein>
<proteinExistence type="predicted"/>
<dbReference type="RefSeq" id="WP_119314710.1">
    <property type="nucleotide sequence ID" value="NZ_QXDL01000052.1"/>
</dbReference>
<evidence type="ECO:0000313" key="2">
    <source>
        <dbReference type="Proteomes" id="UP000265715"/>
    </source>
</evidence>
<reference evidence="1 2" key="1">
    <citation type="submission" date="2018-08" db="EMBL/GenBank/DDBJ databases">
        <title>Meiothermus terrae DSM 26712 genome sequencing project.</title>
        <authorList>
            <person name="Da Costa M.S."/>
            <person name="Albuquerque L."/>
            <person name="Raposo P."/>
            <person name="Froufe H.J.C."/>
            <person name="Barroso C.S."/>
            <person name="Egas C."/>
        </authorList>
    </citation>
    <scope>NUCLEOTIDE SEQUENCE [LARGE SCALE GENOMIC DNA]</scope>
    <source>
        <strain evidence="1 2">DSM 26712</strain>
    </source>
</reference>
<keyword evidence="2" id="KW-1185">Reference proteome</keyword>
<dbReference type="EMBL" id="QXDL01000052">
    <property type="protein sequence ID" value="RIH85915.1"/>
    <property type="molecule type" value="Genomic_DNA"/>
</dbReference>
<accession>A0A399EPW5</accession>
<name>A0A399EPW5_9DEIN</name>
<comment type="caution">
    <text evidence="1">The sequence shown here is derived from an EMBL/GenBank/DDBJ whole genome shotgun (WGS) entry which is preliminary data.</text>
</comment>
<organism evidence="1 2">
    <name type="scientific">Calidithermus terrae</name>
    <dbReference type="NCBI Taxonomy" id="1408545"/>
    <lineage>
        <taxon>Bacteria</taxon>
        <taxon>Thermotogati</taxon>
        <taxon>Deinococcota</taxon>
        <taxon>Deinococci</taxon>
        <taxon>Thermales</taxon>
        <taxon>Thermaceae</taxon>
        <taxon>Calidithermus</taxon>
    </lineage>
</organism>
<dbReference type="Proteomes" id="UP000265715">
    <property type="component" value="Unassembled WGS sequence"/>
</dbReference>
<gene>
    <name evidence="1" type="ORF">Mterra_01578</name>
</gene>